<feature type="non-terminal residue" evidence="5">
    <location>
        <position position="123"/>
    </location>
</feature>
<keyword evidence="3" id="KW-0393">Immunoglobulin domain</keyword>
<evidence type="ECO:0000313" key="6">
    <source>
        <dbReference type="Proteomes" id="UP000557230"/>
    </source>
</evidence>
<dbReference type="Proteomes" id="UP000557230">
    <property type="component" value="Unassembled WGS sequence"/>
</dbReference>
<dbReference type="InterPro" id="IPR036179">
    <property type="entry name" value="Ig-like_dom_sf"/>
</dbReference>
<comment type="subcellular location">
    <subcellularLocation>
        <location evidence="1">Membrane</location>
    </subcellularLocation>
</comment>
<keyword evidence="2" id="KW-0472">Membrane</keyword>
<evidence type="ECO:0000259" key="4">
    <source>
        <dbReference type="PROSITE" id="PS50835"/>
    </source>
</evidence>
<protein>
    <submittedName>
        <fullName evidence="5">CD276 protein</fullName>
    </submittedName>
</protein>
<sequence length="123" mass="13767">TGAMDIQVPQEPVVGLFGRDATLHCSFSPDANFSLADLTLIWHLTDTQRSVHRFSGGQDRLEDQSRGYANRTTLFYDQLAQGNVSLLLRRVEIADEGSFTCFVRVQDYSSAAVTLQVAGERWR</sequence>
<dbReference type="InterPro" id="IPR003599">
    <property type="entry name" value="Ig_sub"/>
</dbReference>
<dbReference type="EMBL" id="VXBD01007229">
    <property type="protein sequence ID" value="NXN12480.1"/>
    <property type="molecule type" value="Genomic_DNA"/>
</dbReference>
<dbReference type="PANTHER" id="PTHR24100:SF155">
    <property type="entry name" value="CD276 ANTIGEN"/>
    <property type="match status" value="1"/>
</dbReference>
<keyword evidence="6" id="KW-1185">Reference proteome</keyword>
<dbReference type="InterPro" id="IPR007110">
    <property type="entry name" value="Ig-like_dom"/>
</dbReference>
<name>A0A7L1GFU0_9PICI</name>
<dbReference type="PROSITE" id="PS50835">
    <property type="entry name" value="IG_LIKE"/>
    <property type="match status" value="1"/>
</dbReference>
<gene>
    <name evidence="5" type="primary">Cd276</name>
    <name evidence="5" type="ORF">INDMAC_R11211</name>
</gene>
<evidence type="ECO:0000256" key="3">
    <source>
        <dbReference type="ARBA" id="ARBA00023319"/>
    </source>
</evidence>
<dbReference type="OrthoDB" id="8897154at2759"/>
<evidence type="ECO:0000256" key="1">
    <source>
        <dbReference type="ARBA" id="ARBA00004370"/>
    </source>
</evidence>
<evidence type="ECO:0000313" key="5">
    <source>
        <dbReference type="EMBL" id="NXN12480.1"/>
    </source>
</evidence>
<dbReference type="Pfam" id="PF07686">
    <property type="entry name" value="V-set"/>
    <property type="match status" value="1"/>
</dbReference>
<dbReference type="InterPro" id="IPR013783">
    <property type="entry name" value="Ig-like_fold"/>
</dbReference>
<organism evidence="5 6">
    <name type="scientific">Indicator maculatus</name>
    <name type="common">spotted honeyguide</name>
    <dbReference type="NCBI Taxonomy" id="545262"/>
    <lineage>
        <taxon>Eukaryota</taxon>
        <taxon>Metazoa</taxon>
        <taxon>Chordata</taxon>
        <taxon>Craniata</taxon>
        <taxon>Vertebrata</taxon>
        <taxon>Euteleostomi</taxon>
        <taxon>Archelosauria</taxon>
        <taxon>Archosauria</taxon>
        <taxon>Dinosauria</taxon>
        <taxon>Saurischia</taxon>
        <taxon>Theropoda</taxon>
        <taxon>Coelurosauria</taxon>
        <taxon>Aves</taxon>
        <taxon>Neognathae</taxon>
        <taxon>Neoaves</taxon>
        <taxon>Telluraves</taxon>
        <taxon>Coraciimorphae</taxon>
        <taxon>Piciformes</taxon>
        <taxon>Indicatoridae</taxon>
        <taxon>Indicator</taxon>
    </lineage>
</organism>
<dbReference type="GO" id="GO:0009897">
    <property type="term" value="C:external side of plasma membrane"/>
    <property type="evidence" value="ECO:0007669"/>
    <property type="project" value="TreeGrafter"/>
</dbReference>
<dbReference type="AlphaFoldDB" id="A0A7L1GFU0"/>
<dbReference type="GO" id="GO:0005102">
    <property type="term" value="F:signaling receptor binding"/>
    <property type="evidence" value="ECO:0007669"/>
    <property type="project" value="TreeGrafter"/>
</dbReference>
<comment type="caution">
    <text evidence="5">The sequence shown here is derived from an EMBL/GenBank/DDBJ whole genome shotgun (WGS) entry which is preliminary data.</text>
</comment>
<feature type="non-terminal residue" evidence="5">
    <location>
        <position position="1"/>
    </location>
</feature>
<dbReference type="GO" id="GO:0001817">
    <property type="term" value="P:regulation of cytokine production"/>
    <property type="evidence" value="ECO:0007669"/>
    <property type="project" value="TreeGrafter"/>
</dbReference>
<dbReference type="FunFam" id="2.60.40.10:FF:000438">
    <property type="entry name" value="CD276 antigen"/>
    <property type="match status" value="1"/>
</dbReference>
<dbReference type="InterPro" id="IPR013106">
    <property type="entry name" value="Ig_V-set"/>
</dbReference>
<proteinExistence type="predicted"/>
<dbReference type="GO" id="GO:0050852">
    <property type="term" value="P:T cell receptor signaling pathway"/>
    <property type="evidence" value="ECO:0007669"/>
    <property type="project" value="TreeGrafter"/>
</dbReference>
<dbReference type="PANTHER" id="PTHR24100">
    <property type="entry name" value="BUTYROPHILIN"/>
    <property type="match status" value="1"/>
</dbReference>
<dbReference type="SUPFAM" id="SSF48726">
    <property type="entry name" value="Immunoglobulin"/>
    <property type="match status" value="1"/>
</dbReference>
<dbReference type="Gene3D" id="2.60.40.10">
    <property type="entry name" value="Immunoglobulins"/>
    <property type="match status" value="1"/>
</dbReference>
<reference evidence="5 6" key="1">
    <citation type="submission" date="2019-09" db="EMBL/GenBank/DDBJ databases">
        <title>Bird 10,000 Genomes (B10K) Project - Family phase.</title>
        <authorList>
            <person name="Zhang G."/>
        </authorList>
    </citation>
    <scope>NUCLEOTIDE SEQUENCE [LARGE SCALE GENOMIC DNA]</scope>
    <source>
        <strain evidence="5">B10K-DU-001-78</strain>
        <tissue evidence="5">Muscle</tissue>
    </source>
</reference>
<dbReference type="SMART" id="SM00409">
    <property type="entry name" value="IG"/>
    <property type="match status" value="1"/>
</dbReference>
<dbReference type="InterPro" id="IPR050504">
    <property type="entry name" value="IgSF_BTN/MOG"/>
</dbReference>
<feature type="domain" description="Ig-like" evidence="4">
    <location>
        <begin position="18"/>
        <end position="114"/>
    </location>
</feature>
<evidence type="ECO:0000256" key="2">
    <source>
        <dbReference type="ARBA" id="ARBA00023136"/>
    </source>
</evidence>
<accession>A0A7L1GFU0</accession>